<evidence type="ECO:0000313" key="3">
    <source>
        <dbReference type="Proteomes" id="UP001169491"/>
    </source>
</evidence>
<feature type="signal peptide" evidence="1">
    <location>
        <begin position="1"/>
        <end position="28"/>
    </location>
</feature>
<dbReference type="PROSITE" id="PS51257">
    <property type="entry name" value="PROKAR_LIPOPROTEIN"/>
    <property type="match status" value="1"/>
</dbReference>
<evidence type="ECO:0008006" key="4">
    <source>
        <dbReference type="Google" id="ProtNLM"/>
    </source>
</evidence>
<organism evidence="2 3">
    <name type="scientific">Pseudidiomarina terrestris</name>
    <dbReference type="NCBI Taxonomy" id="2820060"/>
    <lineage>
        <taxon>Bacteria</taxon>
        <taxon>Pseudomonadati</taxon>
        <taxon>Pseudomonadota</taxon>
        <taxon>Gammaproteobacteria</taxon>
        <taxon>Alteromonadales</taxon>
        <taxon>Idiomarinaceae</taxon>
        <taxon>Pseudidiomarina</taxon>
    </lineage>
</organism>
<feature type="chain" id="PRO_5045802556" description="RcsF protein" evidence="1">
    <location>
        <begin position="29"/>
        <end position="131"/>
    </location>
</feature>
<sequence>MCKIRNMCSKAAATFASLMLLTGLSACASAPQGMSAEQLAKAGQVEFMRPYELSRSDVEFVSVGPVRGESCASHLLADEASQEQARMRMKLAAAERQANRLVLKKCVKDDEGGCTTRWWCEGDAYQAVPLQ</sequence>
<dbReference type="Pfam" id="PF16358">
    <property type="entry name" value="RcsF"/>
    <property type="match status" value="1"/>
</dbReference>
<dbReference type="Proteomes" id="UP001169491">
    <property type="component" value="Unassembled WGS sequence"/>
</dbReference>
<dbReference type="InterPro" id="IPR030852">
    <property type="entry name" value="RcsF"/>
</dbReference>
<keyword evidence="1" id="KW-0732">Signal</keyword>
<accession>A0ABT8MJ08</accession>
<dbReference type="EMBL" id="JAGGJC010000003">
    <property type="protein sequence ID" value="MDN7129932.1"/>
    <property type="molecule type" value="Genomic_DNA"/>
</dbReference>
<dbReference type="RefSeq" id="WP_301834605.1">
    <property type="nucleotide sequence ID" value="NZ_JAGGJC010000003.1"/>
</dbReference>
<gene>
    <name evidence="2" type="ORF">J6I92_08610</name>
</gene>
<proteinExistence type="predicted"/>
<reference evidence="2 3" key="1">
    <citation type="submission" date="2021-03" db="EMBL/GenBank/DDBJ databases">
        <title>Pseudidiomarina terrestris, a new bacterium isolated from saline soil.</title>
        <authorList>
            <person name="Galisteo C."/>
            <person name="De La Haba R."/>
            <person name="Sanchez-Porro C."/>
            <person name="Ventosa A."/>
        </authorList>
    </citation>
    <scope>NUCLEOTIDE SEQUENCE [LARGE SCALE GENOMIC DNA]</scope>
    <source>
        <strain evidence="3">1APR75-15</strain>
    </source>
</reference>
<dbReference type="Gene3D" id="3.30.110.70">
    <property type="entry name" value="Hypothetical protein apc22750. Chain B"/>
    <property type="match status" value="1"/>
</dbReference>
<protein>
    <recommendedName>
        <fullName evidence="4">RcsF protein</fullName>
    </recommendedName>
</protein>
<name>A0ABT8MJ08_9GAMM</name>
<evidence type="ECO:0000256" key="1">
    <source>
        <dbReference type="SAM" id="SignalP"/>
    </source>
</evidence>
<comment type="caution">
    <text evidence="2">The sequence shown here is derived from an EMBL/GenBank/DDBJ whole genome shotgun (WGS) entry which is preliminary data.</text>
</comment>
<evidence type="ECO:0000313" key="2">
    <source>
        <dbReference type="EMBL" id="MDN7129932.1"/>
    </source>
</evidence>
<keyword evidence="3" id="KW-1185">Reference proteome</keyword>